<gene>
    <name evidence="1" type="ORF">SODALDRAFT_331069</name>
</gene>
<reference evidence="1 2" key="1">
    <citation type="journal article" date="2018" name="Mol. Ecol.">
        <title>The obligate alkalophilic soda-lake fungus Sodiomyces alkalinus has shifted to a protein diet.</title>
        <authorList>
            <person name="Grum-Grzhimaylo A.A."/>
            <person name="Falkoski D.L."/>
            <person name="van den Heuvel J."/>
            <person name="Valero-Jimenez C.A."/>
            <person name="Min B."/>
            <person name="Choi I.G."/>
            <person name="Lipzen A."/>
            <person name="Daum C.G."/>
            <person name="Aanen D.K."/>
            <person name="Tsang A."/>
            <person name="Henrissat B."/>
            <person name="Bilanenko E.N."/>
            <person name="de Vries R.P."/>
            <person name="van Kan J.A.L."/>
            <person name="Grigoriev I.V."/>
            <person name="Debets A.J.M."/>
        </authorList>
    </citation>
    <scope>NUCLEOTIDE SEQUENCE [LARGE SCALE GENOMIC DNA]</scope>
    <source>
        <strain evidence="1 2">F11</strain>
    </source>
</reference>
<name>A0A3N2Q3K6_SODAK</name>
<dbReference type="AlphaFoldDB" id="A0A3N2Q3K6"/>
<evidence type="ECO:0000313" key="1">
    <source>
        <dbReference type="EMBL" id="ROT41343.1"/>
    </source>
</evidence>
<sequence length="107" mass="11992">MYYDPTPKLGTHENSVLCRTMIGVAEYRDYRPIIVNAFPKQYAWMGVPEVGQRYGIGAGQDISVVRLWVNPDDRKLPIGIQQFILGASSARLCPCHTSSACGRKRSF</sequence>
<organism evidence="1 2">
    <name type="scientific">Sodiomyces alkalinus (strain CBS 110278 / VKM F-3762 / F11)</name>
    <name type="common">Alkaliphilic filamentous fungus</name>
    <dbReference type="NCBI Taxonomy" id="1314773"/>
    <lineage>
        <taxon>Eukaryota</taxon>
        <taxon>Fungi</taxon>
        <taxon>Dikarya</taxon>
        <taxon>Ascomycota</taxon>
        <taxon>Pezizomycotina</taxon>
        <taxon>Sordariomycetes</taxon>
        <taxon>Hypocreomycetidae</taxon>
        <taxon>Glomerellales</taxon>
        <taxon>Plectosphaerellaceae</taxon>
        <taxon>Sodiomyces</taxon>
    </lineage>
</organism>
<accession>A0A3N2Q3K6</accession>
<proteinExistence type="predicted"/>
<keyword evidence="2" id="KW-1185">Reference proteome</keyword>
<dbReference type="Proteomes" id="UP000272025">
    <property type="component" value="Unassembled WGS sequence"/>
</dbReference>
<dbReference type="EMBL" id="ML119052">
    <property type="protein sequence ID" value="ROT41343.1"/>
    <property type="molecule type" value="Genomic_DNA"/>
</dbReference>
<dbReference type="RefSeq" id="XP_028469149.1">
    <property type="nucleotide sequence ID" value="XM_028611364.1"/>
</dbReference>
<protein>
    <submittedName>
        <fullName evidence="1">Uncharacterized protein</fullName>
    </submittedName>
</protein>
<evidence type="ECO:0000313" key="2">
    <source>
        <dbReference type="Proteomes" id="UP000272025"/>
    </source>
</evidence>
<dbReference type="GeneID" id="39579842"/>